<organism evidence="2 3">
    <name type="scientific">Rossellomorea aquimaris</name>
    <dbReference type="NCBI Taxonomy" id="189382"/>
    <lineage>
        <taxon>Bacteria</taxon>
        <taxon>Bacillati</taxon>
        <taxon>Bacillota</taxon>
        <taxon>Bacilli</taxon>
        <taxon>Bacillales</taxon>
        <taxon>Bacillaceae</taxon>
        <taxon>Rossellomorea</taxon>
    </lineage>
</organism>
<feature type="transmembrane region" description="Helical" evidence="1">
    <location>
        <begin position="42"/>
        <end position="63"/>
    </location>
</feature>
<dbReference type="OrthoDB" id="2852651at2"/>
<evidence type="ECO:0000313" key="2">
    <source>
        <dbReference type="EMBL" id="TYS75797.1"/>
    </source>
</evidence>
<evidence type="ECO:0000313" key="3">
    <source>
        <dbReference type="Proteomes" id="UP000325054"/>
    </source>
</evidence>
<dbReference type="Proteomes" id="UP000325054">
    <property type="component" value="Unassembled WGS sequence"/>
</dbReference>
<keyword evidence="1" id="KW-0472">Membrane</keyword>
<dbReference type="Pfam" id="PF14171">
    <property type="entry name" value="SpoIISA_toxin"/>
    <property type="match status" value="1"/>
</dbReference>
<dbReference type="EMBL" id="VTEW01000015">
    <property type="protein sequence ID" value="TYS75797.1"/>
    <property type="molecule type" value="Genomic_DNA"/>
</dbReference>
<protein>
    <submittedName>
        <fullName evidence="2">Uncharacterized protein</fullName>
    </submittedName>
</protein>
<evidence type="ECO:0000256" key="1">
    <source>
        <dbReference type="SAM" id="Phobius"/>
    </source>
</evidence>
<dbReference type="AlphaFoldDB" id="A0A5D4TJG3"/>
<dbReference type="InterPro" id="IPR025940">
    <property type="entry name" value="SpoIISA_toxin"/>
</dbReference>
<proteinExistence type="predicted"/>
<reference evidence="2 3" key="1">
    <citation type="submission" date="2019-08" db="EMBL/GenBank/DDBJ databases">
        <title>Bacillus genomes from the desert of Cuatro Cienegas, Coahuila.</title>
        <authorList>
            <person name="Olmedo-Alvarez G."/>
        </authorList>
    </citation>
    <scope>NUCLEOTIDE SEQUENCE [LARGE SCALE GENOMIC DNA]</scope>
    <source>
        <strain evidence="2 3">CH451a_14T</strain>
    </source>
</reference>
<feature type="transmembrane region" description="Helical" evidence="1">
    <location>
        <begin position="75"/>
        <end position="93"/>
    </location>
</feature>
<keyword evidence="1" id="KW-1133">Transmembrane helix</keyword>
<keyword evidence="1" id="KW-0812">Transmembrane</keyword>
<gene>
    <name evidence="2" type="ORF">FZC80_16475</name>
</gene>
<accession>A0A5D4TJG3</accession>
<sequence length="320" mass="36797">MKFPLKSWKSIRLSLIGCTPERTMDGGASRIDKENRKEFTKVAFKIFVGVILVFAVGNLIFFMSNSMQYHLKLRTLRKALYTLFIGALSFGIITGETDITNWEFILTLMGVVVFIDLSLLLTPSIMKIWNTEFQYSDYVENVIVKNEKIQKGTMRRVGTLSEMIQGAGHYFSGLPLAESEAEQRQQLENYLGEYASQYGFSVQIWDIVYEAPGLTQDEESAGREESDLSPEELAYFESLKDVLNRIERLNSFDIDNERDAYLESLFQSEIISVIKENSMIIPVFMNERTMLVVLKNDKGELLEVDAVHITNLIYLFYSFY</sequence>
<feature type="transmembrane region" description="Helical" evidence="1">
    <location>
        <begin position="99"/>
        <end position="121"/>
    </location>
</feature>
<comment type="caution">
    <text evidence="2">The sequence shown here is derived from an EMBL/GenBank/DDBJ whole genome shotgun (WGS) entry which is preliminary data.</text>
</comment>
<dbReference type="GO" id="GO:0016020">
    <property type="term" value="C:membrane"/>
    <property type="evidence" value="ECO:0007669"/>
    <property type="project" value="InterPro"/>
</dbReference>
<name>A0A5D4TJG3_9BACI</name>